<dbReference type="Pfam" id="PF01206">
    <property type="entry name" value="TusA"/>
    <property type="match status" value="1"/>
</dbReference>
<dbReference type="InterPro" id="IPR036868">
    <property type="entry name" value="TusA-like_sf"/>
</dbReference>
<dbReference type="EMBL" id="LR217710">
    <property type="protein sequence ID" value="VFP81569.1"/>
    <property type="molecule type" value="Genomic_DNA"/>
</dbReference>
<evidence type="ECO:0000313" key="2">
    <source>
        <dbReference type="EMBL" id="VFP81569.1"/>
    </source>
</evidence>
<organism evidence="2 3">
    <name type="scientific">Buchnera aphidicola</name>
    <name type="common">Cinara curvipes</name>
    <dbReference type="NCBI Taxonomy" id="2518975"/>
    <lineage>
        <taxon>Bacteria</taxon>
        <taxon>Pseudomonadati</taxon>
        <taxon>Pseudomonadota</taxon>
        <taxon>Gammaproteobacteria</taxon>
        <taxon>Enterobacterales</taxon>
        <taxon>Erwiniaceae</taxon>
        <taxon>Buchnera</taxon>
    </lineage>
</organism>
<reference evidence="2 3" key="1">
    <citation type="submission" date="2019-02" db="EMBL/GenBank/DDBJ databases">
        <authorList>
            <person name="Manzano-Marin A."/>
            <person name="Manzano-Marin A."/>
        </authorList>
    </citation>
    <scope>NUCLEOTIDE SEQUENCE [LARGE SCALE GENOMIC DNA]</scope>
    <source>
        <strain evidence="2 3">BuCicurvipes</strain>
    </source>
</reference>
<sequence>MIYILNLSGLRCPDVVLTLRKKIRKTKKRGKILIITNDKFSNKDIIFFCRFMKHKLLSSSLKYIPYQHLIKIKKKY</sequence>
<dbReference type="SUPFAM" id="SSF64307">
    <property type="entry name" value="SirA-like"/>
    <property type="match status" value="1"/>
</dbReference>
<dbReference type="OrthoDB" id="9797352at2"/>
<proteinExistence type="predicted"/>
<feature type="domain" description="UPF0033" evidence="1">
    <location>
        <begin position="4"/>
        <end position="60"/>
    </location>
</feature>
<dbReference type="Gene3D" id="3.30.110.40">
    <property type="entry name" value="TusA-like domain"/>
    <property type="match status" value="1"/>
</dbReference>
<dbReference type="InterPro" id="IPR001455">
    <property type="entry name" value="TusA-like"/>
</dbReference>
<dbReference type="AlphaFoldDB" id="A0A451D6U5"/>
<protein>
    <submittedName>
        <fullName evidence="2">Sulfur carrier protein TusA</fullName>
    </submittedName>
</protein>
<accession>A0A451D6U5</accession>
<evidence type="ECO:0000313" key="3">
    <source>
        <dbReference type="Proteomes" id="UP000294344"/>
    </source>
</evidence>
<name>A0A451D6U5_9GAMM</name>
<evidence type="ECO:0000259" key="1">
    <source>
        <dbReference type="Pfam" id="PF01206"/>
    </source>
</evidence>
<dbReference type="Proteomes" id="UP000294344">
    <property type="component" value="Chromosome"/>
</dbReference>
<gene>
    <name evidence="2" type="primary">tusA</name>
    <name evidence="2" type="ORF">BUCICURV3402_288</name>
</gene>